<keyword evidence="2" id="KW-1185">Reference proteome</keyword>
<evidence type="ECO:0000313" key="2">
    <source>
        <dbReference type="Proteomes" id="UP001497700"/>
    </source>
</evidence>
<gene>
    <name evidence="1" type="ORF">F4820DRAFT_463838</name>
</gene>
<dbReference type="Proteomes" id="UP001497700">
    <property type="component" value="Unassembled WGS sequence"/>
</dbReference>
<proteinExistence type="predicted"/>
<evidence type="ECO:0000313" key="1">
    <source>
        <dbReference type="EMBL" id="KAI4869405.1"/>
    </source>
</evidence>
<sequence>MPQLLTLPYDTVIQMPAATPPQGVVPNFDHPDAKNVKAITVITVCAVLATILAMVRAYAKAVCDRKVFVEDSMSTLFIHQWELRIGKLEKLEYLALIFGTVFGLLMILAKNAILLEWMRIFVPRRTHKSWFFYICCAAMVVNTLLYTASIFITNFACSPREKLWRFWIPGNCPVNRGPLDLTTAGLNLVSHLVVLLLPQRIIWNLQMTPKRKAGIWVIFSTGILACASAAGRCYSTAAIDYKDDAAYGISTVFLWGVVEMTCLLVVFCVPSVPKALVEGRTSLRRLWSRISIESASKSRAKDSRNSWPLSPLTRVSGNMYQRMDEDNRTRPGASNLMTTASYNPQGDKAHPLESQGGILRVVEFSVREDLCSKGSKASGMQP</sequence>
<protein>
    <submittedName>
        <fullName evidence="1">Uncharacterized protein</fullName>
    </submittedName>
</protein>
<dbReference type="EMBL" id="MU393431">
    <property type="protein sequence ID" value="KAI4869405.1"/>
    <property type="molecule type" value="Genomic_DNA"/>
</dbReference>
<reference evidence="1 2" key="1">
    <citation type="journal article" date="2022" name="New Phytol.">
        <title>Ecological generalism drives hyperdiversity of secondary metabolite gene clusters in xylarialean endophytes.</title>
        <authorList>
            <person name="Franco M.E.E."/>
            <person name="Wisecaver J.H."/>
            <person name="Arnold A.E."/>
            <person name="Ju Y.M."/>
            <person name="Slot J.C."/>
            <person name="Ahrendt S."/>
            <person name="Moore L.P."/>
            <person name="Eastman K.E."/>
            <person name="Scott K."/>
            <person name="Konkel Z."/>
            <person name="Mondo S.J."/>
            <person name="Kuo A."/>
            <person name="Hayes R.D."/>
            <person name="Haridas S."/>
            <person name="Andreopoulos B."/>
            <person name="Riley R."/>
            <person name="LaButti K."/>
            <person name="Pangilinan J."/>
            <person name="Lipzen A."/>
            <person name="Amirebrahimi M."/>
            <person name="Yan J."/>
            <person name="Adam C."/>
            <person name="Keymanesh K."/>
            <person name="Ng V."/>
            <person name="Louie K."/>
            <person name="Northen T."/>
            <person name="Drula E."/>
            <person name="Henrissat B."/>
            <person name="Hsieh H.M."/>
            <person name="Youens-Clark K."/>
            <person name="Lutzoni F."/>
            <person name="Miadlikowska J."/>
            <person name="Eastwood D.C."/>
            <person name="Hamelin R.C."/>
            <person name="Grigoriev I.V."/>
            <person name="U'Ren J.M."/>
        </authorList>
    </citation>
    <scope>NUCLEOTIDE SEQUENCE [LARGE SCALE GENOMIC DNA]</scope>
    <source>
        <strain evidence="1 2">CBS 119005</strain>
    </source>
</reference>
<name>A0ACB9ZF14_9PEZI</name>
<organism evidence="1 2">
    <name type="scientific">Hypoxylon rubiginosum</name>
    <dbReference type="NCBI Taxonomy" id="110542"/>
    <lineage>
        <taxon>Eukaryota</taxon>
        <taxon>Fungi</taxon>
        <taxon>Dikarya</taxon>
        <taxon>Ascomycota</taxon>
        <taxon>Pezizomycotina</taxon>
        <taxon>Sordariomycetes</taxon>
        <taxon>Xylariomycetidae</taxon>
        <taxon>Xylariales</taxon>
        <taxon>Hypoxylaceae</taxon>
        <taxon>Hypoxylon</taxon>
    </lineage>
</organism>
<accession>A0ACB9ZF14</accession>
<comment type="caution">
    <text evidence="1">The sequence shown here is derived from an EMBL/GenBank/DDBJ whole genome shotgun (WGS) entry which is preliminary data.</text>
</comment>